<keyword evidence="4 11" id="KW-0028">Amino-acid biosynthesis</keyword>
<comment type="catalytic activity">
    <reaction evidence="10 11">
        <text>shikimate + ATP = 3-phosphoshikimate + ADP + H(+)</text>
        <dbReference type="Rhea" id="RHEA:13121"/>
        <dbReference type="ChEBI" id="CHEBI:15378"/>
        <dbReference type="ChEBI" id="CHEBI:30616"/>
        <dbReference type="ChEBI" id="CHEBI:36208"/>
        <dbReference type="ChEBI" id="CHEBI:145989"/>
        <dbReference type="ChEBI" id="CHEBI:456216"/>
        <dbReference type="EC" id="2.7.1.71"/>
    </reaction>
</comment>
<comment type="pathway">
    <text evidence="1 11">Metabolic intermediate biosynthesis; chorismate biosynthesis; chorismate from D-erythrose 4-phosphate and phosphoenolpyruvate: step 5/7.</text>
</comment>
<reference evidence="15 16" key="1">
    <citation type="journal article" date="2019" name="Nat. Med.">
        <title>A library of human gut bacterial isolates paired with longitudinal multiomics data enables mechanistic microbiome research.</title>
        <authorList>
            <person name="Poyet M."/>
            <person name="Groussin M."/>
            <person name="Gibbons S.M."/>
            <person name="Avila-Pacheco J."/>
            <person name="Jiang X."/>
            <person name="Kearney S.M."/>
            <person name="Perrotta A.R."/>
            <person name="Berdy B."/>
            <person name="Zhao S."/>
            <person name="Lieberman T.D."/>
            <person name="Swanson P.K."/>
            <person name="Smith M."/>
            <person name="Roesemann S."/>
            <person name="Alexander J.E."/>
            <person name="Rich S.A."/>
            <person name="Livny J."/>
            <person name="Vlamakis H."/>
            <person name="Clish C."/>
            <person name="Bullock K."/>
            <person name="Deik A."/>
            <person name="Scott J."/>
            <person name="Pierce K.A."/>
            <person name="Xavier R.J."/>
            <person name="Alm E.J."/>
        </authorList>
    </citation>
    <scope>NUCLEOTIDE SEQUENCE [LARGE SCALE GENOMIC DNA]</scope>
    <source>
        <strain evidence="13 15">BIOML-A4</strain>
        <strain evidence="14 16">BIOML-A5</strain>
    </source>
</reference>
<dbReference type="GO" id="GO:0005737">
    <property type="term" value="C:cytoplasm"/>
    <property type="evidence" value="ECO:0007669"/>
    <property type="project" value="UniProtKB-SubCell"/>
</dbReference>
<feature type="domain" description="Shikimate dehydrogenase substrate binding N-terminal" evidence="12">
    <location>
        <begin position="5"/>
        <end position="79"/>
    </location>
</feature>
<feature type="binding site" evidence="11">
    <location>
        <position position="365"/>
    </location>
    <ligand>
        <name>ATP</name>
        <dbReference type="ChEBI" id="CHEBI:30616"/>
    </ligand>
</feature>
<keyword evidence="5 11" id="KW-0808">Transferase</keyword>
<evidence type="ECO:0000313" key="16">
    <source>
        <dbReference type="Proteomes" id="UP000480929"/>
    </source>
</evidence>
<dbReference type="Gene3D" id="3.40.50.720">
    <property type="entry name" value="NAD(P)-binding Rossmann-like Domain"/>
    <property type="match status" value="1"/>
</dbReference>
<dbReference type="Proteomes" id="UP000480929">
    <property type="component" value="Unassembled WGS sequence"/>
</dbReference>
<gene>
    <name evidence="11" type="primary">aroK</name>
    <name evidence="14" type="ORF">GKD88_02470</name>
    <name evidence="13" type="ORF">GKE08_02670</name>
</gene>
<evidence type="ECO:0000256" key="6">
    <source>
        <dbReference type="ARBA" id="ARBA00022741"/>
    </source>
</evidence>
<accession>A0A6N7S2Y8</accession>
<feature type="binding site" evidence="11">
    <location>
        <position position="331"/>
    </location>
    <ligand>
        <name>substrate</name>
    </ligand>
</feature>
<comment type="caution">
    <text evidence="13">The sequence shown here is derived from an EMBL/GenBank/DDBJ whole genome shotgun (WGS) entry which is preliminary data.</text>
</comment>
<organism evidence="13 15">
    <name type="scientific">Holdemania massiliensis</name>
    <dbReference type="NCBI Taxonomy" id="1468449"/>
    <lineage>
        <taxon>Bacteria</taxon>
        <taxon>Bacillati</taxon>
        <taxon>Bacillota</taxon>
        <taxon>Erysipelotrichia</taxon>
        <taxon>Erysipelotrichales</taxon>
        <taxon>Erysipelotrichaceae</taxon>
        <taxon>Holdemania</taxon>
    </lineage>
</organism>
<evidence type="ECO:0000256" key="8">
    <source>
        <dbReference type="ARBA" id="ARBA00022840"/>
    </source>
</evidence>
<comment type="caution">
    <text evidence="11">Lacks conserved residue(s) required for the propagation of feature annotation.</text>
</comment>
<evidence type="ECO:0000256" key="11">
    <source>
        <dbReference type="HAMAP-Rule" id="MF_00109"/>
    </source>
</evidence>
<dbReference type="InterPro" id="IPR036291">
    <property type="entry name" value="NAD(P)-bd_dom_sf"/>
</dbReference>
<evidence type="ECO:0000256" key="5">
    <source>
        <dbReference type="ARBA" id="ARBA00022679"/>
    </source>
</evidence>
<comment type="pathway">
    <text evidence="2">Metabolic intermediate biosynthesis; chorismate biosynthesis; chorismate from D-erythrose 4-phosphate and phosphoenolpyruvate: step 4/7.</text>
</comment>
<dbReference type="InterPro" id="IPR000623">
    <property type="entry name" value="Shikimate_kinase/TSH1"/>
</dbReference>
<keyword evidence="9 11" id="KW-0057">Aromatic amino acid biosynthesis</keyword>
<keyword evidence="6 11" id="KW-0547">Nucleotide-binding</keyword>
<protein>
    <recommendedName>
        <fullName evidence="3 11">Shikimate kinase</fullName>
        <shortName evidence="11">SK</shortName>
        <ecNumber evidence="3 11">2.7.1.71</ecNumber>
    </recommendedName>
</protein>
<dbReference type="PANTHER" id="PTHR21089">
    <property type="entry name" value="SHIKIMATE DEHYDROGENASE"/>
    <property type="match status" value="1"/>
</dbReference>
<evidence type="ECO:0000256" key="3">
    <source>
        <dbReference type="ARBA" id="ARBA00012154"/>
    </source>
</evidence>
<comment type="similarity">
    <text evidence="11">Belongs to the shikimate kinase family.</text>
</comment>
<evidence type="ECO:0000313" key="13">
    <source>
        <dbReference type="EMBL" id="MSA88231.1"/>
    </source>
</evidence>
<dbReference type="InterPro" id="IPR022893">
    <property type="entry name" value="Shikimate_DH_fam"/>
</dbReference>
<keyword evidence="16" id="KW-1185">Reference proteome</keyword>
<dbReference type="OrthoDB" id="9792692at2"/>
<dbReference type="SUPFAM" id="SSF53223">
    <property type="entry name" value="Aminoacid dehydrogenase-like, N-terminal domain"/>
    <property type="match status" value="1"/>
</dbReference>
<evidence type="ECO:0000313" key="14">
    <source>
        <dbReference type="EMBL" id="MSC31986.1"/>
    </source>
</evidence>
<keyword evidence="8 11" id="KW-0067">ATP-binding</keyword>
<keyword evidence="11" id="KW-0460">Magnesium</keyword>
<dbReference type="InterPro" id="IPR046346">
    <property type="entry name" value="Aminoacid_DH-like_N_sf"/>
</dbReference>
<dbReference type="GO" id="GO:0004765">
    <property type="term" value="F:shikimate kinase activity"/>
    <property type="evidence" value="ECO:0007669"/>
    <property type="project" value="UniProtKB-UniRule"/>
</dbReference>
<dbReference type="GO" id="GO:0000287">
    <property type="term" value="F:magnesium ion binding"/>
    <property type="evidence" value="ECO:0007669"/>
    <property type="project" value="UniProtKB-UniRule"/>
</dbReference>
<dbReference type="GO" id="GO:0009423">
    <property type="term" value="P:chorismate biosynthetic process"/>
    <property type="evidence" value="ECO:0007669"/>
    <property type="project" value="UniProtKB-UniRule"/>
</dbReference>
<comment type="function">
    <text evidence="11">Catalyzes the specific phosphorylation of the 3-hydroxyl group of shikimic acid using ATP as a cosubstrate.</text>
</comment>
<dbReference type="GO" id="GO:0008652">
    <property type="term" value="P:amino acid biosynthetic process"/>
    <property type="evidence" value="ECO:0007669"/>
    <property type="project" value="UniProtKB-KW"/>
</dbReference>
<keyword evidence="7 11" id="KW-0418">Kinase</keyword>
<dbReference type="PRINTS" id="PR01100">
    <property type="entry name" value="SHIKIMTKNASE"/>
</dbReference>
<dbReference type="InterPro" id="IPR027417">
    <property type="entry name" value="P-loop_NTPase"/>
</dbReference>
<feature type="binding site" evidence="11">
    <location>
        <position position="381"/>
    </location>
    <ligand>
        <name>substrate</name>
    </ligand>
</feature>
<sequence length="430" mass="47915">MRRGLIGEHLGHSYSQRIHEALGGYAYELIEVSPQQLDALMKAKEFAALNVTIPYKQTVIPYLDELDERAQRIGAVNTIVNDHGRLIGKNTDYYGCRFMLEQAGIEIRDKKVILLGNGGAAQAVYAVLEDLGALSILKVKRNPSAQTLTYEEAYRQHSDAQVIVNTSPVGMFPDQEGNPIELNHFSQLESVADVIYNPHRTRLIVEAQKRGCKTATGLSMLTAQAAEAIRAFTGKAVSSEAILKMTADLAREKMNLVLIGMPGCGKSTIARKLAELSGRPLVDIDQRIVERIGIPIRAFFDQEGESAFRQIEAEILAEVTLQSGQIIATGGGIVKDWENVRRLRQSGKVYFLDRSLDQLETDPSRPLSSSREALRQLYDQRIELYRSACDQQIDNNGSIEQTAQECWRRWQTENDGFIDENTNSTGGMKK</sequence>
<name>A0A6N7S2Y8_9FIRM</name>
<evidence type="ECO:0000256" key="1">
    <source>
        <dbReference type="ARBA" id="ARBA00004842"/>
    </source>
</evidence>
<dbReference type="GO" id="GO:0005524">
    <property type="term" value="F:ATP binding"/>
    <property type="evidence" value="ECO:0007669"/>
    <property type="project" value="UniProtKB-UniRule"/>
</dbReference>
<dbReference type="GO" id="GO:0019632">
    <property type="term" value="P:shikimate metabolic process"/>
    <property type="evidence" value="ECO:0007669"/>
    <property type="project" value="TreeGrafter"/>
</dbReference>
<dbReference type="InterPro" id="IPR023000">
    <property type="entry name" value="Shikimate_kinase_CS"/>
</dbReference>
<feature type="binding site" evidence="11">
    <location>
        <position position="285"/>
    </location>
    <ligand>
        <name>substrate</name>
    </ligand>
</feature>
<comment type="subcellular location">
    <subcellularLocation>
        <location evidence="11">Cytoplasm</location>
    </subcellularLocation>
</comment>
<evidence type="ECO:0000256" key="10">
    <source>
        <dbReference type="ARBA" id="ARBA00048567"/>
    </source>
</evidence>
<dbReference type="PROSITE" id="PS01128">
    <property type="entry name" value="SHIKIMATE_KINASE"/>
    <property type="match status" value="1"/>
</dbReference>
<feature type="binding site" evidence="11">
    <location>
        <position position="309"/>
    </location>
    <ligand>
        <name>substrate</name>
    </ligand>
</feature>
<evidence type="ECO:0000256" key="2">
    <source>
        <dbReference type="ARBA" id="ARBA00004871"/>
    </source>
</evidence>
<dbReference type="AlphaFoldDB" id="A0A6N7S2Y8"/>
<dbReference type="CDD" id="cd01065">
    <property type="entry name" value="NAD_bind_Shikimate_DH"/>
    <property type="match status" value="1"/>
</dbReference>
<keyword evidence="11" id="KW-0963">Cytoplasm</keyword>
<dbReference type="PANTHER" id="PTHR21089:SF1">
    <property type="entry name" value="BIFUNCTIONAL 3-DEHYDROQUINATE DEHYDRATASE_SHIKIMATE DEHYDROGENASE, CHLOROPLASTIC"/>
    <property type="match status" value="1"/>
</dbReference>
<dbReference type="Pfam" id="PF08501">
    <property type="entry name" value="Shikimate_dh_N"/>
    <property type="match status" value="1"/>
</dbReference>
<dbReference type="Gene3D" id="3.40.50.300">
    <property type="entry name" value="P-loop containing nucleotide triphosphate hydrolases"/>
    <property type="match status" value="1"/>
</dbReference>
<dbReference type="UniPathway" id="UPA00053">
    <property type="reaction ID" value="UER00088"/>
</dbReference>
<dbReference type="GO" id="GO:0009073">
    <property type="term" value="P:aromatic amino acid family biosynthetic process"/>
    <property type="evidence" value="ECO:0007669"/>
    <property type="project" value="UniProtKB-KW"/>
</dbReference>
<dbReference type="GO" id="GO:0004764">
    <property type="term" value="F:shikimate 3-dehydrogenase (NADP+) activity"/>
    <property type="evidence" value="ECO:0007669"/>
    <property type="project" value="InterPro"/>
</dbReference>
<keyword evidence="11" id="KW-0479">Metal-binding</keyword>
<dbReference type="SUPFAM" id="SSF52540">
    <property type="entry name" value="P-loop containing nucleoside triphosphate hydrolases"/>
    <property type="match status" value="1"/>
</dbReference>
<comment type="subunit">
    <text evidence="11">Monomer.</text>
</comment>
<dbReference type="EMBL" id="WKPJ01000002">
    <property type="protein sequence ID" value="MSA88231.1"/>
    <property type="molecule type" value="Genomic_DNA"/>
</dbReference>
<dbReference type="Pfam" id="PF01202">
    <property type="entry name" value="SKI"/>
    <property type="match status" value="1"/>
</dbReference>
<dbReference type="InterPro" id="IPR031322">
    <property type="entry name" value="Shikimate/glucono_kinase"/>
</dbReference>
<dbReference type="Proteomes" id="UP000433575">
    <property type="component" value="Unassembled WGS sequence"/>
</dbReference>
<dbReference type="SUPFAM" id="SSF51735">
    <property type="entry name" value="NAD(P)-binding Rossmann-fold domains"/>
    <property type="match status" value="1"/>
</dbReference>
<dbReference type="Gene3D" id="3.40.50.10860">
    <property type="entry name" value="Leucine Dehydrogenase, chain A, domain 1"/>
    <property type="match status" value="1"/>
</dbReference>
<dbReference type="InterPro" id="IPR013708">
    <property type="entry name" value="Shikimate_DH-bd_N"/>
</dbReference>
<dbReference type="CDD" id="cd00464">
    <property type="entry name" value="SK"/>
    <property type="match status" value="1"/>
</dbReference>
<dbReference type="HAMAP" id="MF_00109">
    <property type="entry name" value="Shikimate_kinase"/>
    <property type="match status" value="1"/>
</dbReference>
<feature type="binding site" evidence="11">
    <location>
        <position position="267"/>
    </location>
    <ligand>
        <name>Mg(2+)</name>
        <dbReference type="ChEBI" id="CHEBI:18420"/>
    </ligand>
</feature>
<dbReference type="RefSeq" id="WP_154237847.1">
    <property type="nucleotide sequence ID" value="NZ_CALJPI010000202.1"/>
</dbReference>
<evidence type="ECO:0000259" key="12">
    <source>
        <dbReference type="Pfam" id="PF08501"/>
    </source>
</evidence>
<comment type="cofactor">
    <cofactor evidence="11">
        <name>Mg(2+)</name>
        <dbReference type="ChEBI" id="CHEBI:18420"/>
    </cofactor>
    <text evidence="11">Binds 1 Mg(2+) ion per subunit.</text>
</comment>
<evidence type="ECO:0000256" key="7">
    <source>
        <dbReference type="ARBA" id="ARBA00022777"/>
    </source>
</evidence>
<proteinExistence type="inferred from homology"/>
<feature type="binding site" evidence="11">
    <location>
        <begin position="263"/>
        <end position="268"/>
    </location>
    <ligand>
        <name>ATP</name>
        <dbReference type="ChEBI" id="CHEBI:30616"/>
    </ligand>
</feature>
<evidence type="ECO:0000313" key="15">
    <source>
        <dbReference type="Proteomes" id="UP000433575"/>
    </source>
</evidence>
<evidence type="ECO:0000256" key="4">
    <source>
        <dbReference type="ARBA" id="ARBA00022605"/>
    </source>
</evidence>
<dbReference type="EC" id="2.7.1.71" evidence="3 11"/>
<dbReference type="EMBL" id="WKPI01000002">
    <property type="protein sequence ID" value="MSC31986.1"/>
    <property type="molecule type" value="Genomic_DNA"/>
</dbReference>
<evidence type="ECO:0000256" key="9">
    <source>
        <dbReference type="ARBA" id="ARBA00023141"/>
    </source>
</evidence>